<keyword evidence="2" id="KW-1185">Reference proteome</keyword>
<evidence type="ECO:0000313" key="2">
    <source>
        <dbReference type="Proteomes" id="UP001279410"/>
    </source>
</evidence>
<name>A0AAD3RKE5_LATJO</name>
<evidence type="ECO:0000313" key="1">
    <source>
        <dbReference type="EMBL" id="GLD71175.1"/>
    </source>
</evidence>
<gene>
    <name evidence="1" type="ORF">AKAME5_002249600</name>
</gene>
<proteinExistence type="predicted"/>
<protein>
    <submittedName>
        <fullName evidence="1">Uncharacterized protein</fullName>
    </submittedName>
</protein>
<dbReference type="Proteomes" id="UP001279410">
    <property type="component" value="Unassembled WGS sequence"/>
</dbReference>
<dbReference type="AlphaFoldDB" id="A0AAD3RKE5"/>
<sequence length="266" mass="29545">MAPSLKDRDSDKVVCTLGRRTFTPNKGLKVCFLSDFICSGVAEHIPNVSAFVHPATVLPRSLARHTHHFDDIRGEALAIIRIRTNNVSRGVRPDMFVTLMTALIHKIQRDRQHTIPGAAASETVCQAGRDPEEWRRLCCSKQRVACSDYVALVTRPRREADNCCIIQQVNQSERVARPECCVGLALAVFLEVPLQETDETVNELRLKLRETEEILAGGSEGGGFQSGGCERVLVGSYCAFGNRSLVHPKASIEDQRLTMRLCCKFP</sequence>
<comment type="caution">
    <text evidence="1">The sequence shown here is derived from an EMBL/GenBank/DDBJ whole genome shotgun (WGS) entry which is preliminary data.</text>
</comment>
<organism evidence="1 2">
    <name type="scientific">Lates japonicus</name>
    <name type="common">Japanese lates</name>
    <dbReference type="NCBI Taxonomy" id="270547"/>
    <lineage>
        <taxon>Eukaryota</taxon>
        <taxon>Metazoa</taxon>
        <taxon>Chordata</taxon>
        <taxon>Craniata</taxon>
        <taxon>Vertebrata</taxon>
        <taxon>Euteleostomi</taxon>
        <taxon>Actinopterygii</taxon>
        <taxon>Neopterygii</taxon>
        <taxon>Teleostei</taxon>
        <taxon>Neoteleostei</taxon>
        <taxon>Acanthomorphata</taxon>
        <taxon>Carangaria</taxon>
        <taxon>Carangaria incertae sedis</taxon>
        <taxon>Centropomidae</taxon>
        <taxon>Lates</taxon>
    </lineage>
</organism>
<reference evidence="1" key="1">
    <citation type="submission" date="2022-08" db="EMBL/GenBank/DDBJ databases">
        <title>Genome sequencing of akame (Lates japonicus).</title>
        <authorList>
            <person name="Hashiguchi Y."/>
            <person name="Takahashi H."/>
        </authorList>
    </citation>
    <scope>NUCLEOTIDE SEQUENCE</scope>
    <source>
        <strain evidence="1">Kochi</strain>
    </source>
</reference>
<dbReference type="EMBL" id="BRZM01000534">
    <property type="protein sequence ID" value="GLD71175.1"/>
    <property type="molecule type" value="Genomic_DNA"/>
</dbReference>
<accession>A0AAD3RKE5</accession>